<dbReference type="Proteomes" id="UP001314263">
    <property type="component" value="Unassembled WGS sequence"/>
</dbReference>
<comment type="caution">
    <text evidence="3">The sequence shown here is derived from an EMBL/GenBank/DDBJ whole genome shotgun (WGS) entry which is preliminary data.</text>
</comment>
<dbReference type="InterPro" id="IPR014729">
    <property type="entry name" value="Rossmann-like_a/b/a_fold"/>
</dbReference>
<dbReference type="Gene3D" id="3.40.50.620">
    <property type="entry name" value="HUPs"/>
    <property type="match status" value="2"/>
</dbReference>
<feature type="compositionally biased region" description="Low complexity" evidence="1">
    <location>
        <begin position="365"/>
        <end position="378"/>
    </location>
</feature>
<dbReference type="InterPro" id="IPR006016">
    <property type="entry name" value="UspA"/>
</dbReference>
<dbReference type="SUPFAM" id="SSF52402">
    <property type="entry name" value="Adenine nucleotide alpha hydrolases-like"/>
    <property type="match status" value="2"/>
</dbReference>
<feature type="domain" description="UspA" evidence="2">
    <location>
        <begin position="201"/>
        <end position="330"/>
    </location>
</feature>
<feature type="region of interest" description="Disordered" evidence="1">
    <location>
        <begin position="500"/>
        <end position="529"/>
    </location>
</feature>
<feature type="region of interest" description="Disordered" evidence="1">
    <location>
        <begin position="335"/>
        <end position="483"/>
    </location>
</feature>
<sequence length="529" mass="57245">MERKIALCVSQWSADSTLYAWSYAKQYFLRKRRDAQGVEVLSPLDKLFVVHVFKDGKKEKEKDGARWSGGGPLLPAMRTALAKFPHQVVELEGQSVHQTLLEFGAREAIDIIILGSKDHKGTVQRMVQPGGIGHASTSDTIKAKSKRPCLVVRPASARNEKMRIKSSINLGSLLGNEGLFDGAITSRLKATAPTVTPDELRKVCLAFESVDVGQHMLTWATKFCLFPDDEVYIVHCLSKSLMKLANKKGNEVGPEVVDEIESESINVVSNTRLKDDAKQGLVEFLEENSIDLVITGSATTSRFRKTLNLGQSSLSSHLLHHAPCPTLVIPFKGMSSEGSMPEGGLPPFSPDGAIEMSPRESMDTSAPAASAPSGAPAARRISVGNSPAAYPLTITSDGEEEDGQAGAHSGSRPGRTKSLRHALQSWRSIREALGNRPGSGNHLVSDEGEEPQMESGRRTSRTLPAMPDQEQNAQLRRQLQEQSNEIATLKDQIRQLQDVLKASQAPSRQDAAAASLTPPSPAAQAESIP</sequence>
<proteinExistence type="predicted"/>
<dbReference type="EMBL" id="CAUYUE010000002">
    <property type="protein sequence ID" value="CAK0737875.1"/>
    <property type="molecule type" value="Genomic_DNA"/>
</dbReference>
<evidence type="ECO:0000259" key="2">
    <source>
        <dbReference type="Pfam" id="PF00582"/>
    </source>
</evidence>
<dbReference type="Pfam" id="PF00582">
    <property type="entry name" value="Usp"/>
    <property type="match status" value="1"/>
</dbReference>
<gene>
    <name evidence="3" type="ORF">CVIRNUC_000961</name>
</gene>
<feature type="compositionally biased region" description="Low complexity" evidence="1">
    <location>
        <begin position="335"/>
        <end position="346"/>
    </location>
</feature>
<feature type="compositionally biased region" description="Polar residues" evidence="1">
    <location>
        <begin position="469"/>
        <end position="483"/>
    </location>
</feature>
<evidence type="ECO:0000256" key="1">
    <source>
        <dbReference type="SAM" id="MobiDB-lite"/>
    </source>
</evidence>
<evidence type="ECO:0000313" key="3">
    <source>
        <dbReference type="EMBL" id="CAK0737875.1"/>
    </source>
</evidence>
<protein>
    <recommendedName>
        <fullName evidence="2">UspA domain-containing protein</fullName>
    </recommendedName>
</protein>
<keyword evidence="4" id="KW-1185">Reference proteome</keyword>
<reference evidence="3 4" key="1">
    <citation type="submission" date="2023-10" db="EMBL/GenBank/DDBJ databases">
        <authorList>
            <person name="Maclean D."/>
            <person name="Macfadyen A."/>
        </authorList>
    </citation>
    <scope>NUCLEOTIDE SEQUENCE [LARGE SCALE GENOMIC DNA]</scope>
</reference>
<organism evidence="3 4">
    <name type="scientific">Coccomyxa viridis</name>
    <dbReference type="NCBI Taxonomy" id="1274662"/>
    <lineage>
        <taxon>Eukaryota</taxon>
        <taxon>Viridiplantae</taxon>
        <taxon>Chlorophyta</taxon>
        <taxon>core chlorophytes</taxon>
        <taxon>Trebouxiophyceae</taxon>
        <taxon>Trebouxiophyceae incertae sedis</taxon>
        <taxon>Coccomyxaceae</taxon>
        <taxon>Coccomyxa</taxon>
    </lineage>
</organism>
<name>A0AAV1HRT7_9CHLO</name>
<dbReference type="AlphaFoldDB" id="A0AAV1HRT7"/>
<feature type="compositionally biased region" description="Low complexity" evidence="1">
    <location>
        <begin position="511"/>
        <end position="529"/>
    </location>
</feature>
<accession>A0AAV1HRT7</accession>
<evidence type="ECO:0000313" key="4">
    <source>
        <dbReference type="Proteomes" id="UP001314263"/>
    </source>
</evidence>